<dbReference type="OrthoDB" id="72960at2"/>
<dbReference type="Proteomes" id="UP000006362">
    <property type="component" value="Chromosome"/>
</dbReference>
<reference evidence="1" key="1">
    <citation type="submission" date="2011-01" db="EMBL/GenBank/DDBJ databases">
        <title>Complete sequence of chromosome of Thermovibrio ammonificans HB-1.</title>
        <authorList>
            <consortium name="US DOE Joint Genome Institute"/>
            <person name="Lucas S."/>
            <person name="Copeland A."/>
            <person name="Lapidus A."/>
            <person name="Cheng J.-F."/>
            <person name="Goodwin L."/>
            <person name="Pitluck S."/>
            <person name="Davenport K."/>
            <person name="Detter J.C."/>
            <person name="Han C."/>
            <person name="Tapia R."/>
            <person name="Land M."/>
            <person name="Hauser L."/>
            <person name="Kyrpides N."/>
            <person name="Ivanova N."/>
            <person name="Ovchinnikova G."/>
            <person name="Vetriani C."/>
            <person name="Woyke T."/>
        </authorList>
    </citation>
    <scope>NUCLEOTIDE SEQUENCE [LARGE SCALE GENOMIC DNA]</scope>
    <source>
        <strain evidence="1">HB-1</strain>
    </source>
</reference>
<evidence type="ECO:0008006" key="3">
    <source>
        <dbReference type="Google" id="ProtNLM"/>
    </source>
</evidence>
<evidence type="ECO:0000313" key="2">
    <source>
        <dbReference type="Proteomes" id="UP000006362"/>
    </source>
</evidence>
<dbReference type="EMBL" id="CP002444">
    <property type="protein sequence ID" value="ADU95997.1"/>
    <property type="molecule type" value="Genomic_DNA"/>
</dbReference>
<dbReference type="RefSeq" id="WP_013536783.1">
    <property type="nucleotide sequence ID" value="NC_014926.1"/>
</dbReference>
<accession>E8T2S2</accession>
<dbReference type="eggNOG" id="COG5005">
    <property type="taxonomic scope" value="Bacteria"/>
</dbReference>
<organism evidence="1 2">
    <name type="scientific">Thermovibrio ammonificans (strain DSM 15698 / JCM 12110 / HB-1)</name>
    <dbReference type="NCBI Taxonomy" id="648996"/>
    <lineage>
        <taxon>Bacteria</taxon>
        <taxon>Pseudomonadati</taxon>
        <taxon>Aquificota</taxon>
        <taxon>Aquificia</taxon>
        <taxon>Desulfurobacteriales</taxon>
        <taxon>Desulfurobacteriaceae</taxon>
        <taxon>Thermovibrio</taxon>
    </lineage>
</organism>
<dbReference type="AlphaFoldDB" id="E8T2S2"/>
<dbReference type="HOGENOM" id="CLU_149871_0_0_0"/>
<dbReference type="STRING" id="648996.Theam_0023"/>
<dbReference type="KEGG" id="tam:Theam_0023"/>
<sequence length="152" mass="17265">MVRVKVEAQNLDWLLNAAAGKRALSEGLGAFALSLFRSIHRVIDEGKAFTPRTGHLQQSIRPDFTQLSKGKAEIVAEASYAPFVEFGTRPHLIRPRKRQSLRWATDEGYVFAKLVRHPGSKPYPFFRTAIKEGLEEAKKEFVQAFLKALRRE</sequence>
<keyword evidence="2" id="KW-1185">Reference proteome</keyword>
<proteinExistence type="predicted"/>
<gene>
    <name evidence="1" type="ordered locus">Theam_0023</name>
</gene>
<protein>
    <recommendedName>
        <fullName evidence="3">Phage protein, HK97 gp10 family</fullName>
    </recommendedName>
</protein>
<name>E8T2S2_THEA1</name>
<evidence type="ECO:0000313" key="1">
    <source>
        <dbReference type="EMBL" id="ADU95997.1"/>
    </source>
</evidence>